<organism evidence="1 2">
    <name type="scientific">Mycena metata</name>
    <dbReference type="NCBI Taxonomy" id="1033252"/>
    <lineage>
        <taxon>Eukaryota</taxon>
        <taxon>Fungi</taxon>
        <taxon>Dikarya</taxon>
        <taxon>Basidiomycota</taxon>
        <taxon>Agaricomycotina</taxon>
        <taxon>Agaricomycetes</taxon>
        <taxon>Agaricomycetidae</taxon>
        <taxon>Agaricales</taxon>
        <taxon>Marasmiineae</taxon>
        <taxon>Mycenaceae</taxon>
        <taxon>Mycena</taxon>
    </lineage>
</organism>
<accession>A0AAD7HGL3</accession>
<sequence length="561" mass="61648">MPVLEAYLSRPFAHSPRAVAGGSSPSLFSPMQYFPECLEHPRGLSDFDARPRTNKRRKARATILSIFPNAWARLIRTSQPPNFPYYHCTILGPSFCVCSASPCPHPSHPPSSAIMSTRKAFADPTPVAGIDPGALCDAFSFVDSSKRRALSVLIRALRYLRGRTPLPRRHTRGAPLLQQAIAATSLTGSATAGQIFAFFGSKDTRRTGSAASSCPWSPSSWWTQAAAAPPSRVLCRCRAVHRVPLASRTAFVAVRSSWWTQAAAAPPSRVLCRCRGSSSLLAGRTGFVATVCAPPATSSWTRAGQPSRTIADGIRCIHNGWMLIVGDFDPYWDVTHRFRCLSITPGLAVSQCERRDAVDLDVVRHNPWQRYTLLKPRPAVIESWSDVFLDSLPAFLCVTLRSISSVVAPGYMEHRWAIVEARSSASTTSNWAPFRWRTPFSRCTTSSRVATRFKDAYLRTAPTSPAPMTPSSPSSCRRRSPLIFAPPIWECNERDSRVARRLGNPLIARLILGQNAQVQVGSYAPPNKHYLHPPDTRYFGAEVPILITAPSGLITATVTRK</sequence>
<protein>
    <submittedName>
        <fullName evidence="1">Uncharacterized protein</fullName>
    </submittedName>
</protein>
<dbReference type="EMBL" id="JARKIB010000247">
    <property type="protein sequence ID" value="KAJ7719842.1"/>
    <property type="molecule type" value="Genomic_DNA"/>
</dbReference>
<evidence type="ECO:0000313" key="1">
    <source>
        <dbReference type="EMBL" id="KAJ7719842.1"/>
    </source>
</evidence>
<dbReference type="AlphaFoldDB" id="A0AAD7HGL3"/>
<reference evidence="1" key="1">
    <citation type="submission" date="2023-03" db="EMBL/GenBank/DDBJ databases">
        <title>Massive genome expansion in bonnet fungi (Mycena s.s.) driven by repeated elements and novel gene families across ecological guilds.</title>
        <authorList>
            <consortium name="Lawrence Berkeley National Laboratory"/>
            <person name="Harder C.B."/>
            <person name="Miyauchi S."/>
            <person name="Viragh M."/>
            <person name="Kuo A."/>
            <person name="Thoen E."/>
            <person name="Andreopoulos B."/>
            <person name="Lu D."/>
            <person name="Skrede I."/>
            <person name="Drula E."/>
            <person name="Henrissat B."/>
            <person name="Morin E."/>
            <person name="Kohler A."/>
            <person name="Barry K."/>
            <person name="LaButti K."/>
            <person name="Morin E."/>
            <person name="Salamov A."/>
            <person name="Lipzen A."/>
            <person name="Mereny Z."/>
            <person name="Hegedus B."/>
            <person name="Baldrian P."/>
            <person name="Stursova M."/>
            <person name="Weitz H."/>
            <person name="Taylor A."/>
            <person name="Grigoriev I.V."/>
            <person name="Nagy L.G."/>
            <person name="Martin F."/>
            <person name="Kauserud H."/>
        </authorList>
    </citation>
    <scope>NUCLEOTIDE SEQUENCE</scope>
    <source>
        <strain evidence="1">CBHHK182m</strain>
    </source>
</reference>
<comment type="caution">
    <text evidence="1">The sequence shown here is derived from an EMBL/GenBank/DDBJ whole genome shotgun (WGS) entry which is preliminary data.</text>
</comment>
<proteinExistence type="predicted"/>
<name>A0AAD7HGL3_9AGAR</name>
<gene>
    <name evidence="1" type="ORF">B0H16DRAFT_1897059</name>
</gene>
<keyword evidence="2" id="KW-1185">Reference proteome</keyword>
<dbReference type="Proteomes" id="UP001215598">
    <property type="component" value="Unassembled WGS sequence"/>
</dbReference>
<evidence type="ECO:0000313" key="2">
    <source>
        <dbReference type="Proteomes" id="UP001215598"/>
    </source>
</evidence>